<keyword evidence="3" id="KW-1185">Reference proteome</keyword>
<proteinExistence type="predicted"/>
<accession>A0ABN9DPX3</accession>
<comment type="caution">
    <text evidence="2">The sequence shown here is derived from an EMBL/GenBank/DDBJ whole genome shotgun (WGS) entry which is preliminary data.</text>
</comment>
<organism evidence="2 3">
    <name type="scientific">Staurois parvus</name>
    <dbReference type="NCBI Taxonomy" id="386267"/>
    <lineage>
        <taxon>Eukaryota</taxon>
        <taxon>Metazoa</taxon>
        <taxon>Chordata</taxon>
        <taxon>Craniata</taxon>
        <taxon>Vertebrata</taxon>
        <taxon>Euteleostomi</taxon>
        <taxon>Amphibia</taxon>
        <taxon>Batrachia</taxon>
        <taxon>Anura</taxon>
        <taxon>Neobatrachia</taxon>
        <taxon>Ranoidea</taxon>
        <taxon>Ranidae</taxon>
        <taxon>Staurois</taxon>
    </lineage>
</organism>
<evidence type="ECO:0000313" key="2">
    <source>
        <dbReference type="EMBL" id="CAI9574039.1"/>
    </source>
</evidence>
<gene>
    <name evidence="2" type="ORF">SPARVUS_LOCUS7865600</name>
</gene>
<dbReference type="EMBL" id="CATNWA010014623">
    <property type="protein sequence ID" value="CAI9574039.1"/>
    <property type="molecule type" value="Genomic_DNA"/>
</dbReference>
<reference evidence="2" key="1">
    <citation type="submission" date="2023-05" db="EMBL/GenBank/DDBJ databases">
        <authorList>
            <person name="Stuckert A."/>
        </authorList>
    </citation>
    <scope>NUCLEOTIDE SEQUENCE</scope>
</reference>
<sequence length="86" mass="8780">METTAGSKAAEGSFGVSACTAHESGNSNGTEVTDVGTSTNPEGSDIGALSYNICICKGTKDLGSKEGKELEVAQEVVKGKDIKPRE</sequence>
<evidence type="ECO:0000313" key="3">
    <source>
        <dbReference type="Proteomes" id="UP001162483"/>
    </source>
</evidence>
<feature type="compositionally biased region" description="Polar residues" evidence="1">
    <location>
        <begin position="23"/>
        <end position="42"/>
    </location>
</feature>
<dbReference type="Proteomes" id="UP001162483">
    <property type="component" value="Unassembled WGS sequence"/>
</dbReference>
<name>A0ABN9DPX3_9NEOB</name>
<evidence type="ECO:0000256" key="1">
    <source>
        <dbReference type="SAM" id="MobiDB-lite"/>
    </source>
</evidence>
<feature type="region of interest" description="Disordered" evidence="1">
    <location>
        <begin position="1"/>
        <end position="43"/>
    </location>
</feature>
<protein>
    <submittedName>
        <fullName evidence="2">Uncharacterized protein</fullName>
    </submittedName>
</protein>